<gene>
    <name evidence="5" type="ORF">MasN3_01550</name>
</gene>
<organism evidence="5 6">
    <name type="scientific">Massilia varians</name>
    <dbReference type="NCBI Taxonomy" id="457921"/>
    <lineage>
        <taxon>Bacteria</taxon>
        <taxon>Pseudomonadati</taxon>
        <taxon>Pseudomonadota</taxon>
        <taxon>Betaproteobacteria</taxon>
        <taxon>Burkholderiales</taxon>
        <taxon>Oxalobacteraceae</taxon>
        <taxon>Telluria group</taxon>
        <taxon>Massilia</taxon>
    </lineage>
</organism>
<evidence type="ECO:0000256" key="2">
    <source>
        <dbReference type="ARBA" id="ARBA00022801"/>
    </source>
</evidence>
<feature type="domain" description="NodB homology" evidence="4">
    <location>
        <begin position="28"/>
        <end position="253"/>
    </location>
</feature>
<evidence type="ECO:0000259" key="4">
    <source>
        <dbReference type="PROSITE" id="PS51677"/>
    </source>
</evidence>
<evidence type="ECO:0000313" key="6">
    <source>
        <dbReference type="Proteomes" id="UP001163336"/>
    </source>
</evidence>
<evidence type="ECO:0000313" key="5">
    <source>
        <dbReference type="EMBL" id="BDT56661.1"/>
    </source>
</evidence>
<feature type="signal peptide" evidence="3">
    <location>
        <begin position="1"/>
        <end position="27"/>
    </location>
</feature>
<sequence length="278" mass="30745">MPAFDHVRRLCGALAASCCLLSSPLHAQSVALSFDDGPSLAATPLLSPQARNDAMLAALAKHGVQAALFVTAGFGTHRPEGMAMAMAWGLAGHVIANHTVTHPDLDDPAVTLAQYQQEVLDCDRVIAALPGYKKWFRFPYLREGGTPEKREGMRAFLDEQGYRNARVTLDTADWRLNGELLEALAKDPRTDLEPFRQAYLAQVRERAQTYRELAWRLQGRDIPHVALLHHNLINALWLDDVITLFEDMGWTITSPAHALGGRVYQLAPKPPAPAQRML</sequence>
<keyword evidence="3" id="KW-0732">Signal</keyword>
<name>A0ABM8C0G8_9BURK</name>
<dbReference type="InterPro" id="IPR050248">
    <property type="entry name" value="Polysacc_deacetylase_ArnD"/>
</dbReference>
<dbReference type="RefSeq" id="WP_281911453.1">
    <property type="nucleotide sequence ID" value="NZ_AP026966.1"/>
</dbReference>
<keyword evidence="6" id="KW-1185">Reference proteome</keyword>
<dbReference type="EMBL" id="AP026966">
    <property type="protein sequence ID" value="BDT56661.1"/>
    <property type="molecule type" value="Genomic_DNA"/>
</dbReference>
<reference evidence="5" key="1">
    <citation type="submission" date="2022-11" db="EMBL/GenBank/DDBJ databases">
        <title>Isolation and characterization of PLA-degrading bacterium Massilia sp. from Antarctic soil.</title>
        <authorList>
            <person name="Sato K."/>
            <person name="Gomez-Fuentes C."/>
            <person name="Ahmad S.A."/>
            <person name="Zulkharnain A."/>
        </authorList>
    </citation>
    <scope>NUCLEOTIDE SEQUENCE</scope>
    <source>
        <strain evidence="5">N-3</strain>
    </source>
</reference>
<protein>
    <submittedName>
        <fullName evidence="5">Polysaccharide deacetylase</fullName>
    </submittedName>
</protein>
<dbReference type="Gene3D" id="3.20.20.370">
    <property type="entry name" value="Glycoside hydrolase/deacetylase"/>
    <property type="match status" value="1"/>
</dbReference>
<dbReference type="InterPro" id="IPR011330">
    <property type="entry name" value="Glyco_hydro/deAcase_b/a-brl"/>
</dbReference>
<dbReference type="Pfam" id="PF01522">
    <property type="entry name" value="Polysacc_deac_1"/>
    <property type="match status" value="1"/>
</dbReference>
<dbReference type="PANTHER" id="PTHR10587">
    <property type="entry name" value="GLYCOSYL TRANSFERASE-RELATED"/>
    <property type="match status" value="1"/>
</dbReference>
<dbReference type="PANTHER" id="PTHR10587:SF133">
    <property type="entry name" value="CHITIN DEACETYLASE 1-RELATED"/>
    <property type="match status" value="1"/>
</dbReference>
<dbReference type="Proteomes" id="UP001163336">
    <property type="component" value="Chromosome"/>
</dbReference>
<keyword evidence="1" id="KW-0479">Metal-binding</keyword>
<evidence type="ECO:0000256" key="3">
    <source>
        <dbReference type="SAM" id="SignalP"/>
    </source>
</evidence>
<dbReference type="SUPFAM" id="SSF88713">
    <property type="entry name" value="Glycoside hydrolase/deacetylase"/>
    <property type="match status" value="1"/>
</dbReference>
<keyword evidence="2" id="KW-0378">Hydrolase</keyword>
<feature type="chain" id="PRO_5045940900" evidence="3">
    <location>
        <begin position="28"/>
        <end position="278"/>
    </location>
</feature>
<dbReference type="InterPro" id="IPR002509">
    <property type="entry name" value="NODB_dom"/>
</dbReference>
<evidence type="ECO:0000256" key="1">
    <source>
        <dbReference type="ARBA" id="ARBA00022723"/>
    </source>
</evidence>
<accession>A0ABM8C0G8</accession>
<proteinExistence type="predicted"/>
<dbReference type="PROSITE" id="PS51677">
    <property type="entry name" value="NODB"/>
    <property type="match status" value="1"/>
</dbReference>